<evidence type="ECO:0000256" key="1">
    <source>
        <dbReference type="ARBA" id="ARBA00011738"/>
    </source>
</evidence>
<dbReference type="GO" id="GO:0000256">
    <property type="term" value="P:allantoin catabolic process"/>
    <property type="evidence" value="ECO:0007669"/>
    <property type="project" value="InterPro"/>
</dbReference>
<dbReference type="GO" id="GO:0004848">
    <property type="term" value="F:ureidoglycolate hydrolase activity"/>
    <property type="evidence" value="ECO:0007669"/>
    <property type="project" value="InterPro"/>
</dbReference>
<evidence type="ECO:0008006" key="6">
    <source>
        <dbReference type="Google" id="ProtNLM"/>
    </source>
</evidence>
<dbReference type="InterPro" id="IPR047233">
    <property type="entry name" value="UAH_cupin"/>
</dbReference>
<dbReference type="PANTHER" id="PTHR21221:SF1">
    <property type="entry name" value="UREIDOGLYCOLATE LYASE"/>
    <property type="match status" value="1"/>
</dbReference>
<dbReference type="GO" id="GO:0050385">
    <property type="term" value="F:ureidoglycolate lyase activity"/>
    <property type="evidence" value="ECO:0007669"/>
    <property type="project" value="UniProtKB-EC"/>
</dbReference>
<evidence type="ECO:0000256" key="3">
    <source>
        <dbReference type="ARBA" id="ARBA00023239"/>
    </source>
</evidence>
<dbReference type="EMBL" id="UINC01016248">
    <property type="protein sequence ID" value="SVA67798.1"/>
    <property type="molecule type" value="Genomic_DNA"/>
</dbReference>
<protein>
    <recommendedName>
        <fullName evidence="6">Ureidoglycolate lyase</fullName>
    </recommendedName>
</protein>
<dbReference type="InterPro" id="IPR024060">
    <property type="entry name" value="Ureidoglycolate_lyase_dom_sf"/>
</dbReference>
<keyword evidence="3" id="KW-0456">Lyase</keyword>
<evidence type="ECO:0000256" key="2">
    <source>
        <dbReference type="ARBA" id="ARBA00022631"/>
    </source>
</evidence>
<sequence>MPRSLVPLPLTVEAFAPYGDIIEAGSDAEIRVINEGSAQRFHDLAALSLNNIGGKAGISIFRSRPLPEPLTLKTMERHPLSSQAFVPLSGQPFLVAVAPAGDLNPNAISAFFVNPSQGVNYHP</sequence>
<dbReference type="SUPFAM" id="SSF51182">
    <property type="entry name" value="RmlC-like cupins"/>
    <property type="match status" value="1"/>
</dbReference>
<proteinExistence type="predicted"/>
<organism evidence="5">
    <name type="scientific">marine metagenome</name>
    <dbReference type="NCBI Taxonomy" id="408172"/>
    <lineage>
        <taxon>unclassified sequences</taxon>
        <taxon>metagenomes</taxon>
        <taxon>ecological metagenomes</taxon>
    </lineage>
</organism>
<comment type="subunit">
    <text evidence="1">Homodimer.</text>
</comment>
<dbReference type="PIRSF" id="PIRSF017306">
    <property type="entry name" value="Ureidogly_hydro"/>
    <property type="match status" value="1"/>
</dbReference>
<dbReference type="GO" id="GO:0006144">
    <property type="term" value="P:purine nucleobase metabolic process"/>
    <property type="evidence" value="ECO:0007669"/>
    <property type="project" value="UniProtKB-KW"/>
</dbReference>
<accession>A0A381XSU2</accession>
<dbReference type="Pfam" id="PF04115">
    <property type="entry name" value="Ureidogly_lyase"/>
    <property type="match status" value="1"/>
</dbReference>
<evidence type="ECO:0000256" key="4">
    <source>
        <dbReference type="ARBA" id="ARBA00047684"/>
    </source>
</evidence>
<dbReference type="PANTHER" id="PTHR21221">
    <property type="entry name" value="UREIDOGLYCOLATE HYDROLASE"/>
    <property type="match status" value="1"/>
</dbReference>
<dbReference type="AlphaFoldDB" id="A0A381XSU2"/>
<keyword evidence="2" id="KW-0659">Purine metabolism</keyword>
<dbReference type="CDD" id="cd20298">
    <property type="entry name" value="cupin_UAH"/>
    <property type="match status" value="1"/>
</dbReference>
<feature type="non-terminal residue" evidence="5">
    <location>
        <position position="123"/>
    </location>
</feature>
<dbReference type="InterPro" id="IPR011051">
    <property type="entry name" value="RmlC_Cupin_sf"/>
</dbReference>
<dbReference type="InterPro" id="IPR007247">
    <property type="entry name" value="Ureidogly_lyase"/>
</dbReference>
<gene>
    <name evidence="5" type="ORF">METZ01_LOCUS120652</name>
</gene>
<dbReference type="Gene3D" id="2.60.120.480">
    <property type="entry name" value="Ureidoglycolate hydrolase"/>
    <property type="match status" value="1"/>
</dbReference>
<evidence type="ECO:0000313" key="5">
    <source>
        <dbReference type="EMBL" id="SVA67798.1"/>
    </source>
</evidence>
<name>A0A381XSU2_9ZZZZ</name>
<comment type="catalytic activity">
    <reaction evidence="4">
        <text>(S)-ureidoglycolate = urea + glyoxylate</text>
        <dbReference type="Rhea" id="RHEA:11304"/>
        <dbReference type="ChEBI" id="CHEBI:16199"/>
        <dbReference type="ChEBI" id="CHEBI:36655"/>
        <dbReference type="ChEBI" id="CHEBI:57296"/>
        <dbReference type="EC" id="4.3.2.3"/>
    </reaction>
</comment>
<reference evidence="5" key="1">
    <citation type="submission" date="2018-05" db="EMBL/GenBank/DDBJ databases">
        <authorList>
            <person name="Lanie J.A."/>
            <person name="Ng W.-L."/>
            <person name="Kazmierczak K.M."/>
            <person name="Andrzejewski T.M."/>
            <person name="Davidsen T.M."/>
            <person name="Wayne K.J."/>
            <person name="Tettelin H."/>
            <person name="Glass J.I."/>
            <person name="Rusch D."/>
            <person name="Podicherti R."/>
            <person name="Tsui H.-C.T."/>
            <person name="Winkler M.E."/>
        </authorList>
    </citation>
    <scope>NUCLEOTIDE SEQUENCE</scope>
</reference>